<protein>
    <submittedName>
        <fullName evidence="5">LCP family protein</fullName>
    </submittedName>
</protein>
<feature type="transmembrane region" description="Helical" evidence="3">
    <location>
        <begin position="103"/>
        <end position="126"/>
    </location>
</feature>
<dbReference type="EMBL" id="BAAAPN010000103">
    <property type="protein sequence ID" value="GAA1774955.1"/>
    <property type="molecule type" value="Genomic_DNA"/>
</dbReference>
<dbReference type="Proteomes" id="UP001501475">
    <property type="component" value="Unassembled WGS sequence"/>
</dbReference>
<keyword evidence="3" id="KW-0812">Transmembrane</keyword>
<evidence type="ECO:0000313" key="5">
    <source>
        <dbReference type="EMBL" id="GAA1774955.1"/>
    </source>
</evidence>
<dbReference type="Gene3D" id="3.40.630.190">
    <property type="entry name" value="LCP protein"/>
    <property type="match status" value="1"/>
</dbReference>
<keyword evidence="3" id="KW-1133">Transmembrane helix</keyword>
<reference evidence="6" key="1">
    <citation type="journal article" date="2019" name="Int. J. Syst. Evol. Microbiol.">
        <title>The Global Catalogue of Microorganisms (GCM) 10K type strain sequencing project: providing services to taxonomists for standard genome sequencing and annotation.</title>
        <authorList>
            <consortium name="The Broad Institute Genomics Platform"/>
            <consortium name="The Broad Institute Genome Sequencing Center for Infectious Disease"/>
            <person name="Wu L."/>
            <person name="Ma J."/>
        </authorList>
    </citation>
    <scope>NUCLEOTIDE SEQUENCE [LARGE SCALE GENOMIC DNA]</scope>
    <source>
        <strain evidence="6">JCM 15591</strain>
    </source>
</reference>
<gene>
    <name evidence="5" type="ORF">GCM10009810_34830</name>
</gene>
<feature type="domain" description="Cell envelope-related transcriptional attenuator" evidence="4">
    <location>
        <begin position="177"/>
        <end position="318"/>
    </location>
</feature>
<accession>A0ABP4XA79</accession>
<sequence>MSDRFDGRDTSGDARAIPQRRRTPSATPPAPPVGDRTQALPTQPRDPYVGWHDDDFDAPPAWSHRPEPTMPTGPAAPPARPTRPERLVPPPRPRGTGHTVRRVVALLLVTAIAWVAATIWAVHGAWSSVGRVDATPAGGHISDTAGSNYLMVGSDARAKLTPKQRKELGTGYAEGARTDSIMVLHTGGGDPTLLSIPRDSYVEIPGHGMNKINAAFAIGGPPLLAATIEKSTGLHLDGYVEIGFAGFANLVDAVGGVRMCLPHAMNDEKAHIDLPAGCQTLNGKNALGYVRARYSDPEGDLGRVKRQRQFLGALMGKIGTPSTVIFPWRLHSIGTSAGSAVAIGSDDGMIGTSRAFLGLRAVAGGKGNSVTVPVSNPGLPTAAGLAVEWDAAGAERLFSALRGDDAIPAELLPTKAP</sequence>
<feature type="compositionally biased region" description="Basic and acidic residues" evidence="2">
    <location>
        <begin position="1"/>
        <end position="12"/>
    </location>
</feature>
<evidence type="ECO:0000313" key="6">
    <source>
        <dbReference type="Proteomes" id="UP001501475"/>
    </source>
</evidence>
<organism evidence="5 6">
    <name type="scientific">Nostocoides vanveenii</name>
    <dbReference type="NCBI Taxonomy" id="330835"/>
    <lineage>
        <taxon>Bacteria</taxon>
        <taxon>Bacillati</taxon>
        <taxon>Actinomycetota</taxon>
        <taxon>Actinomycetes</taxon>
        <taxon>Micrococcales</taxon>
        <taxon>Intrasporangiaceae</taxon>
        <taxon>Nostocoides</taxon>
    </lineage>
</organism>
<keyword evidence="3" id="KW-0472">Membrane</keyword>
<dbReference type="InterPro" id="IPR050922">
    <property type="entry name" value="LytR/CpsA/Psr_CW_biosynth"/>
</dbReference>
<keyword evidence="6" id="KW-1185">Reference proteome</keyword>
<evidence type="ECO:0000256" key="2">
    <source>
        <dbReference type="SAM" id="MobiDB-lite"/>
    </source>
</evidence>
<comment type="caution">
    <text evidence="5">The sequence shown here is derived from an EMBL/GenBank/DDBJ whole genome shotgun (WGS) entry which is preliminary data.</text>
</comment>
<dbReference type="InterPro" id="IPR004474">
    <property type="entry name" value="LytR_CpsA_psr"/>
</dbReference>
<feature type="compositionally biased region" description="Pro residues" evidence="2">
    <location>
        <begin position="68"/>
        <end position="93"/>
    </location>
</feature>
<feature type="region of interest" description="Disordered" evidence="2">
    <location>
        <begin position="1"/>
        <end position="96"/>
    </location>
</feature>
<dbReference type="Pfam" id="PF03816">
    <property type="entry name" value="LytR_cpsA_psr"/>
    <property type="match status" value="1"/>
</dbReference>
<dbReference type="PANTHER" id="PTHR33392">
    <property type="entry name" value="POLYISOPRENYL-TEICHOIC ACID--PEPTIDOGLYCAN TEICHOIC ACID TRANSFERASE TAGU"/>
    <property type="match status" value="1"/>
</dbReference>
<dbReference type="RefSeq" id="WP_344068712.1">
    <property type="nucleotide sequence ID" value="NZ_BAAAPN010000103.1"/>
</dbReference>
<dbReference type="NCBIfam" id="TIGR00350">
    <property type="entry name" value="lytR_cpsA_psr"/>
    <property type="match status" value="1"/>
</dbReference>
<comment type="similarity">
    <text evidence="1">Belongs to the LytR/CpsA/Psr (LCP) family.</text>
</comment>
<evidence type="ECO:0000256" key="1">
    <source>
        <dbReference type="ARBA" id="ARBA00006068"/>
    </source>
</evidence>
<evidence type="ECO:0000256" key="3">
    <source>
        <dbReference type="SAM" id="Phobius"/>
    </source>
</evidence>
<dbReference type="PANTHER" id="PTHR33392:SF6">
    <property type="entry name" value="POLYISOPRENYL-TEICHOIC ACID--PEPTIDOGLYCAN TEICHOIC ACID TRANSFERASE TAGU"/>
    <property type="match status" value="1"/>
</dbReference>
<evidence type="ECO:0000259" key="4">
    <source>
        <dbReference type="Pfam" id="PF03816"/>
    </source>
</evidence>
<proteinExistence type="inferred from homology"/>
<name>A0ABP4XA79_9MICO</name>